<dbReference type="PANTHER" id="PTHR24161:SF124">
    <property type="entry name" value="TRANSIENT RECEPTOR POTENTIAL CHANNEL PYREXIA"/>
    <property type="match status" value="1"/>
</dbReference>
<gene>
    <name evidence="4" type="ORF">MCOR_21472</name>
</gene>
<keyword evidence="2 3" id="KW-0040">ANK repeat</keyword>
<feature type="repeat" description="ANK" evidence="3">
    <location>
        <begin position="163"/>
        <end position="195"/>
    </location>
</feature>
<reference evidence="4 5" key="1">
    <citation type="submission" date="2020-06" db="EMBL/GenBank/DDBJ databases">
        <authorList>
            <person name="Li R."/>
            <person name="Bekaert M."/>
        </authorList>
    </citation>
    <scope>NUCLEOTIDE SEQUENCE [LARGE SCALE GENOMIC DNA]</scope>
    <source>
        <strain evidence="5">wild</strain>
    </source>
</reference>
<dbReference type="OrthoDB" id="6121383at2759"/>
<dbReference type="PROSITE" id="PS50088">
    <property type="entry name" value="ANK_REPEAT"/>
    <property type="match status" value="5"/>
</dbReference>
<sequence>MEHEADVNFQMNNGMTSIYIACQKTLLTYKADINKCGENGWSPLLVASNFNHYNEIVEYLCETPLHIACENDNADLVKLLLKHGDSINSGDENGFTSFHKACSEGISNIVELLIKENAVINLPDRSGRTPLSIACQSRCKDVVEILLKHRAEVNKAAQVDSKEGWTPLHVLSASGSTDITEILLQNNAIVYGEDQNRHTPLHYPTLNNHADTIELLVRHGAVINNYEVQISSTSTGPRRRKYCVIQ</sequence>
<feature type="repeat" description="ANK" evidence="3">
    <location>
        <begin position="196"/>
        <end position="228"/>
    </location>
</feature>
<dbReference type="Gene3D" id="1.25.40.20">
    <property type="entry name" value="Ankyrin repeat-containing domain"/>
    <property type="match status" value="3"/>
</dbReference>
<dbReference type="EMBL" id="CACVKT020003827">
    <property type="protein sequence ID" value="CAC5385979.1"/>
    <property type="molecule type" value="Genomic_DNA"/>
</dbReference>
<dbReference type="SMART" id="SM00248">
    <property type="entry name" value="ANK"/>
    <property type="match status" value="6"/>
</dbReference>
<dbReference type="PROSITE" id="PS50297">
    <property type="entry name" value="ANK_REP_REGION"/>
    <property type="match status" value="5"/>
</dbReference>
<evidence type="ECO:0000256" key="2">
    <source>
        <dbReference type="ARBA" id="ARBA00023043"/>
    </source>
</evidence>
<evidence type="ECO:0000256" key="3">
    <source>
        <dbReference type="PROSITE-ProRule" id="PRU00023"/>
    </source>
</evidence>
<dbReference type="Proteomes" id="UP000507470">
    <property type="component" value="Unassembled WGS sequence"/>
</dbReference>
<dbReference type="SUPFAM" id="SSF48403">
    <property type="entry name" value="Ankyrin repeat"/>
    <property type="match status" value="1"/>
</dbReference>
<name>A0A6J8BTC9_MYTCO</name>
<protein>
    <submittedName>
        <fullName evidence="4">ANK</fullName>
    </submittedName>
</protein>
<evidence type="ECO:0000313" key="4">
    <source>
        <dbReference type="EMBL" id="CAC5385979.1"/>
    </source>
</evidence>
<evidence type="ECO:0000313" key="5">
    <source>
        <dbReference type="Proteomes" id="UP000507470"/>
    </source>
</evidence>
<feature type="repeat" description="ANK" evidence="3">
    <location>
        <begin position="60"/>
        <end position="92"/>
    </location>
</feature>
<dbReference type="InterPro" id="IPR036770">
    <property type="entry name" value="Ankyrin_rpt-contain_sf"/>
</dbReference>
<dbReference type="AlphaFoldDB" id="A0A6J8BTC9"/>
<organism evidence="4 5">
    <name type="scientific">Mytilus coruscus</name>
    <name type="common">Sea mussel</name>
    <dbReference type="NCBI Taxonomy" id="42192"/>
    <lineage>
        <taxon>Eukaryota</taxon>
        <taxon>Metazoa</taxon>
        <taxon>Spiralia</taxon>
        <taxon>Lophotrochozoa</taxon>
        <taxon>Mollusca</taxon>
        <taxon>Bivalvia</taxon>
        <taxon>Autobranchia</taxon>
        <taxon>Pteriomorphia</taxon>
        <taxon>Mytilida</taxon>
        <taxon>Mytiloidea</taxon>
        <taxon>Mytilidae</taxon>
        <taxon>Mytilinae</taxon>
        <taxon>Mytilus</taxon>
    </lineage>
</organism>
<feature type="repeat" description="ANK" evidence="3">
    <location>
        <begin position="93"/>
        <end position="125"/>
    </location>
</feature>
<evidence type="ECO:0000256" key="1">
    <source>
        <dbReference type="ARBA" id="ARBA00022737"/>
    </source>
</evidence>
<dbReference type="Pfam" id="PF12796">
    <property type="entry name" value="Ank_2"/>
    <property type="match status" value="2"/>
</dbReference>
<keyword evidence="5" id="KW-1185">Reference proteome</keyword>
<accession>A0A6J8BTC9</accession>
<feature type="repeat" description="ANK" evidence="3">
    <location>
        <begin position="126"/>
        <end position="158"/>
    </location>
</feature>
<proteinExistence type="predicted"/>
<dbReference type="PANTHER" id="PTHR24161">
    <property type="entry name" value="ANK_REP_REGION DOMAIN-CONTAINING PROTEIN-RELATED"/>
    <property type="match status" value="1"/>
</dbReference>
<keyword evidence="1" id="KW-0677">Repeat</keyword>
<dbReference type="InterPro" id="IPR002110">
    <property type="entry name" value="Ankyrin_rpt"/>
</dbReference>